<accession>A0A4Y2JW78</accession>
<name>A0A4Y2JW78_ARAVE</name>
<keyword evidence="2" id="KW-1185">Reference proteome</keyword>
<dbReference type="AlphaFoldDB" id="A0A4Y2JW78"/>
<organism evidence="1 2">
    <name type="scientific">Araneus ventricosus</name>
    <name type="common">Orbweaver spider</name>
    <name type="synonym">Epeira ventricosa</name>
    <dbReference type="NCBI Taxonomy" id="182803"/>
    <lineage>
        <taxon>Eukaryota</taxon>
        <taxon>Metazoa</taxon>
        <taxon>Ecdysozoa</taxon>
        <taxon>Arthropoda</taxon>
        <taxon>Chelicerata</taxon>
        <taxon>Arachnida</taxon>
        <taxon>Araneae</taxon>
        <taxon>Araneomorphae</taxon>
        <taxon>Entelegynae</taxon>
        <taxon>Araneoidea</taxon>
        <taxon>Araneidae</taxon>
        <taxon>Araneus</taxon>
    </lineage>
</organism>
<gene>
    <name evidence="1" type="ORF">AVEN_250342_1</name>
</gene>
<sequence length="129" mass="14488">MANLRYRTGEEASMQFCAFGLVSTKNATDIRGNESIEATPSDGLHYPQGIPYGNMKIFDYETIATHNQKLAAKGSEAAARVRETPGIFQNERWSIHQCSKRVSLRKEMPLNTCFAYFKGSLLILRPSCH</sequence>
<protein>
    <submittedName>
        <fullName evidence="1">Uncharacterized protein</fullName>
    </submittedName>
</protein>
<reference evidence="1 2" key="1">
    <citation type="journal article" date="2019" name="Sci. Rep.">
        <title>Orb-weaving spider Araneus ventricosus genome elucidates the spidroin gene catalogue.</title>
        <authorList>
            <person name="Kono N."/>
            <person name="Nakamura H."/>
            <person name="Ohtoshi R."/>
            <person name="Moran D.A.P."/>
            <person name="Shinohara A."/>
            <person name="Yoshida Y."/>
            <person name="Fujiwara M."/>
            <person name="Mori M."/>
            <person name="Tomita M."/>
            <person name="Arakawa K."/>
        </authorList>
    </citation>
    <scope>NUCLEOTIDE SEQUENCE [LARGE SCALE GENOMIC DNA]</scope>
</reference>
<dbReference type="EMBL" id="BGPR01003980">
    <property type="protein sequence ID" value="GBM94561.1"/>
    <property type="molecule type" value="Genomic_DNA"/>
</dbReference>
<evidence type="ECO:0000313" key="2">
    <source>
        <dbReference type="Proteomes" id="UP000499080"/>
    </source>
</evidence>
<dbReference type="Proteomes" id="UP000499080">
    <property type="component" value="Unassembled WGS sequence"/>
</dbReference>
<evidence type="ECO:0000313" key="1">
    <source>
        <dbReference type="EMBL" id="GBM94561.1"/>
    </source>
</evidence>
<proteinExistence type="predicted"/>
<comment type="caution">
    <text evidence="1">The sequence shown here is derived from an EMBL/GenBank/DDBJ whole genome shotgun (WGS) entry which is preliminary data.</text>
</comment>